<evidence type="ECO:0000256" key="4">
    <source>
        <dbReference type="ARBA" id="ARBA00023015"/>
    </source>
</evidence>
<evidence type="ECO:0000313" key="10">
    <source>
        <dbReference type="EMBL" id="KAF9467354.1"/>
    </source>
</evidence>
<comment type="caution">
    <text evidence="10">The sequence shown here is derived from an EMBL/GenBank/DDBJ whole genome shotgun (WGS) entry which is preliminary data.</text>
</comment>
<evidence type="ECO:0000256" key="5">
    <source>
        <dbReference type="ARBA" id="ARBA00023163"/>
    </source>
</evidence>
<dbReference type="OrthoDB" id="20828at2759"/>
<comment type="similarity">
    <text evidence="2">Belongs to the Mediator complex subunit 12 family.</text>
</comment>
<dbReference type="PANTHER" id="PTHR46567">
    <property type="entry name" value="MEDIATOR OF RNA POLYMERASE II TRANSCRIPTION SUBUNIT 12"/>
    <property type="match status" value="1"/>
</dbReference>
<evidence type="ECO:0000313" key="11">
    <source>
        <dbReference type="Proteomes" id="UP000807353"/>
    </source>
</evidence>
<keyword evidence="6" id="KW-0539">Nucleus</keyword>
<evidence type="ECO:0000256" key="1">
    <source>
        <dbReference type="ARBA" id="ARBA00004123"/>
    </source>
</evidence>
<evidence type="ECO:0000256" key="2">
    <source>
        <dbReference type="ARBA" id="ARBA00010289"/>
    </source>
</evidence>
<dbReference type="Pfam" id="PF09497">
    <property type="entry name" value="Med12"/>
    <property type="match status" value="1"/>
</dbReference>
<gene>
    <name evidence="10" type="ORF">BDZ94DRAFT_1318774</name>
</gene>
<sequence>MRKDDTQGLPIYESHPPEWLPKAHTSADLGYPGFHPPRPGQDEDVLTDVNVKGGFQLGQQVTAETFSAQSMINADLHSSVTLARLEALMNEVFIRRADRIPLIPPSTFRIPTRVTLNDAKRQAWFADLANPDVPLHKLGKSVPHGAKGHDLLDLLQSNNVEISRAVWFLRVFGANETAGLRNKPTYNPVQYSVDWANVVTGYMKKQLTDIALPSAPRPGLNIKQTFKGVLSDGETRERWINRFTYCLKLLRTFYSEGLVDNRTFLVWIVQQMGSCNLAQAGFITRLADEYLDGMIGSRALTRPFIEACLCKLNEICSTPAYEFLSHTESLLKTLLQRLCIAIPDSFVSPRMWTTYSTLLSKVLTENMMDRTNDQYIDQNSRDIQQLIFDNFLDIKRRNEAMLFYGLPTRVSARLGTAVSDVKLLNSISSKTDLNNLAFFVNSSDDQTGFIEKLDMLLTWCVTPLQYGDHRPFAAVTLIRNWRDHAGERATRRDFTPPDEFLQDQLFEWLDSSEVAGEPENIRPVSLLFGKLVKHEIFSYASYIQRLIARGEPGLSYSETDESRHRRFLRWIPLFKSTSSLTNQRKVTLYGARVRETPEDVTEREIRREIRAVLPDIFLGDVESVENSTSDLLKSCNSMISASRFEQVRTFRQWLLPILQKHIAEQKPGTKNHPALLKSYCVSVELMTHASCFLSILDLTLCLLEHSTTVDLLMAVIDTLHRFATIWACMNAIGDIITALDTAHQVWKVRGVQSRPLLSLLLELDDGRHLTDASRKNITADITAFTLALQPVTERHDVVPDVLPEILLLAGDPDNDSPTLLANSLWIKYRTSFDWAWKVWDNTVASLRQVPVMTSDITSRRACALRYGVFLWHVDQHLATGLDGEVLRWFLGPGKNEVAALSTDAWDVLTVVLLYLSVHGALKTTTILRGLVYPAWKLTATTSGDQQNGSVDTFLCAANNLCRRLLLSNDINDDGLPPTDLHDVQCIRTRRQDVYCAPHFQLLVSSVPLLICVENNPSVLEDLRSETEALRYSLCQDRDFRQGAYRNLDATREAFEEALQNLDESSAHLSKHIVSGLRMLMCDTSDDVESSGWPDVTSLLSPWKIASTMIQLQLILRQMDRDLSNESTHQITSEKLDKLILMLFHHSMTSEEAYYVGEMARGVDNAVAGKFINNGLKCITELLQDPSESIALPERFRRAGELLRVLIYVSQPMRDDMVLLPNLDPQIQEEFLDSLQMKVATVESLLTLNEASVEDPTQPTQGIVLILRLLQFELGFHSTWTPKTKELCDNICKLLFKLSLVYGTSNSLDPVTFPLIIDTLYYLYDEIPSDVKVVPFDPFRNYPNLPISELPPDLPTEYRTQLISLLPHLPAAASVLNLVTTHRDSNGNLIYGSPVVNRPWEWIENLGEPSNPDTREGREQDKDKLYTKYIVKNSASLSLESFGARMTGDGNLPSMPELSPRIEGNIRAFEDGLSAENIFKRDWRETRVELEPELQNGNPMTRLKGEVDQEGSGSTMLSAGVRSERRPTPRGSPASSAVSRSSARGSATSMRQSPGQPLVHKQSNSSIGDPIDVDSIPTSSSSKRAPSKRKATAISDDDEVEIVDGPHPMRPAASKKPKVKATATKTKAKKR</sequence>
<dbReference type="SUPFAM" id="SSF48371">
    <property type="entry name" value="ARM repeat"/>
    <property type="match status" value="1"/>
</dbReference>
<evidence type="ECO:0000256" key="8">
    <source>
        <dbReference type="SAM" id="MobiDB-lite"/>
    </source>
</evidence>
<evidence type="ECO:0000259" key="9">
    <source>
        <dbReference type="SMART" id="SM01281"/>
    </source>
</evidence>
<dbReference type="InterPro" id="IPR019035">
    <property type="entry name" value="Mediator_Med12"/>
</dbReference>
<feature type="region of interest" description="Disordered" evidence="8">
    <location>
        <begin position="1"/>
        <end position="42"/>
    </location>
</feature>
<organism evidence="10 11">
    <name type="scientific">Collybia nuda</name>
    <dbReference type="NCBI Taxonomy" id="64659"/>
    <lineage>
        <taxon>Eukaryota</taxon>
        <taxon>Fungi</taxon>
        <taxon>Dikarya</taxon>
        <taxon>Basidiomycota</taxon>
        <taxon>Agaricomycotina</taxon>
        <taxon>Agaricomycetes</taxon>
        <taxon>Agaricomycetidae</taxon>
        <taxon>Agaricales</taxon>
        <taxon>Tricholomatineae</taxon>
        <taxon>Clitocybaceae</taxon>
        <taxon>Collybia</taxon>
    </lineage>
</organism>
<comment type="subcellular location">
    <subcellularLocation>
        <location evidence="1">Nucleus</location>
    </subcellularLocation>
</comment>
<dbReference type="EMBL" id="MU150237">
    <property type="protein sequence ID" value="KAF9467354.1"/>
    <property type="molecule type" value="Genomic_DNA"/>
</dbReference>
<accession>A0A9P5YEU0</accession>
<keyword evidence="4" id="KW-0805">Transcription regulation</keyword>
<keyword evidence="5" id="KW-0804">Transcription</keyword>
<feature type="domain" description="Mediator complex subunit Med12" evidence="9">
    <location>
        <begin position="107"/>
        <end position="170"/>
    </location>
</feature>
<dbReference type="GO" id="GO:0016592">
    <property type="term" value="C:mediator complex"/>
    <property type="evidence" value="ECO:0007669"/>
    <property type="project" value="InterPro"/>
</dbReference>
<feature type="region of interest" description="Disordered" evidence="8">
    <location>
        <begin position="1489"/>
        <end position="1630"/>
    </location>
</feature>
<evidence type="ECO:0000256" key="7">
    <source>
        <dbReference type="ARBA" id="ARBA00032010"/>
    </source>
</evidence>
<proteinExistence type="inferred from homology"/>
<evidence type="ECO:0000256" key="6">
    <source>
        <dbReference type="ARBA" id="ARBA00023242"/>
    </source>
</evidence>
<dbReference type="SMART" id="SM01281">
    <property type="entry name" value="Med12"/>
    <property type="match status" value="1"/>
</dbReference>
<name>A0A9P5YEU0_9AGAR</name>
<keyword evidence="11" id="KW-1185">Reference proteome</keyword>
<dbReference type="GO" id="GO:0003712">
    <property type="term" value="F:transcription coregulator activity"/>
    <property type="evidence" value="ECO:0007669"/>
    <property type="project" value="InterPro"/>
</dbReference>
<dbReference type="InterPro" id="IPR016024">
    <property type="entry name" value="ARM-type_fold"/>
</dbReference>
<evidence type="ECO:0000256" key="3">
    <source>
        <dbReference type="ARBA" id="ARBA00019622"/>
    </source>
</evidence>
<dbReference type="GO" id="GO:0006357">
    <property type="term" value="P:regulation of transcription by RNA polymerase II"/>
    <property type="evidence" value="ECO:0007669"/>
    <property type="project" value="InterPro"/>
</dbReference>
<feature type="compositionally biased region" description="Low complexity" evidence="8">
    <location>
        <begin position="1530"/>
        <end position="1550"/>
    </location>
</feature>
<protein>
    <recommendedName>
        <fullName evidence="3">Mediator of RNA polymerase II transcription subunit 12</fullName>
    </recommendedName>
    <alternativeName>
        <fullName evidence="7">Mediator complex subunit 12</fullName>
    </alternativeName>
</protein>
<reference evidence="10" key="1">
    <citation type="submission" date="2020-11" db="EMBL/GenBank/DDBJ databases">
        <authorList>
            <consortium name="DOE Joint Genome Institute"/>
            <person name="Ahrendt S."/>
            <person name="Riley R."/>
            <person name="Andreopoulos W."/>
            <person name="Labutti K."/>
            <person name="Pangilinan J."/>
            <person name="Ruiz-Duenas F.J."/>
            <person name="Barrasa J.M."/>
            <person name="Sanchez-Garcia M."/>
            <person name="Camarero S."/>
            <person name="Miyauchi S."/>
            <person name="Serrano A."/>
            <person name="Linde D."/>
            <person name="Babiker R."/>
            <person name="Drula E."/>
            <person name="Ayuso-Fernandez I."/>
            <person name="Pacheco R."/>
            <person name="Padilla G."/>
            <person name="Ferreira P."/>
            <person name="Barriuso J."/>
            <person name="Kellner H."/>
            <person name="Castanera R."/>
            <person name="Alfaro M."/>
            <person name="Ramirez L."/>
            <person name="Pisabarro A.G."/>
            <person name="Kuo A."/>
            <person name="Tritt A."/>
            <person name="Lipzen A."/>
            <person name="He G."/>
            <person name="Yan M."/>
            <person name="Ng V."/>
            <person name="Cullen D."/>
            <person name="Martin F."/>
            <person name="Rosso M.-N."/>
            <person name="Henrissat B."/>
            <person name="Hibbett D."/>
            <person name="Martinez A.T."/>
            <person name="Grigoriev I.V."/>
        </authorList>
    </citation>
    <scope>NUCLEOTIDE SEQUENCE</scope>
    <source>
        <strain evidence="10">CBS 247.69</strain>
    </source>
</reference>
<dbReference type="PANTHER" id="PTHR46567:SF1">
    <property type="entry name" value="MEDIATOR OF RNA POLYMERASE II TRANSCRIPTION SUBUNIT 12"/>
    <property type="match status" value="1"/>
</dbReference>
<dbReference type="Proteomes" id="UP000807353">
    <property type="component" value="Unassembled WGS sequence"/>
</dbReference>